<evidence type="ECO:0000256" key="3">
    <source>
        <dbReference type="ARBA" id="ARBA00022475"/>
    </source>
</evidence>
<keyword evidence="13 16" id="KW-0472">Membrane</keyword>
<dbReference type="InterPro" id="IPR046342">
    <property type="entry name" value="CBS_dom_sf"/>
</dbReference>
<comment type="subcellular location">
    <subcellularLocation>
        <location evidence="1">Cell membrane</location>
        <topology evidence="1">Multi-pass membrane protein</topology>
    </subcellularLocation>
</comment>
<keyword evidence="8" id="KW-0378">Hydrolase</keyword>
<keyword evidence="10 16" id="KW-1133">Transmembrane helix</keyword>
<feature type="transmembrane region" description="Helical" evidence="16">
    <location>
        <begin position="111"/>
        <end position="132"/>
    </location>
</feature>
<dbReference type="Proteomes" id="UP000886069">
    <property type="component" value="Unassembled WGS sequence"/>
</dbReference>
<evidence type="ECO:0000256" key="16">
    <source>
        <dbReference type="SAM" id="Phobius"/>
    </source>
</evidence>
<dbReference type="PANTHER" id="PTHR39188">
    <property type="entry name" value="MEMBRANE-ASSOCIATED ZINC METALLOPROTEASE M50B"/>
    <property type="match status" value="1"/>
</dbReference>
<keyword evidence="4" id="KW-0645">Protease</keyword>
<dbReference type="InterPro" id="IPR008915">
    <property type="entry name" value="Peptidase_M50"/>
</dbReference>
<comment type="caution">
    <text evidence="18">The sequence shown here is derived from an EMBL/GenBank/DDBJ whole genome shotgun (WGS) entry which is preliminary data.</text>
</comment>
<feature type="transmembrane region" description="Helical" evidence="16">
    <location>
        <begin position="204"/>
        <end position="226"/>
    </location>
</feature>
<evidence type="ECO:0000256" key="15">
    <source>
        <dbReference type="PIRSR" id="PIRSR006404-2"/>
    </source>
</evidence>
<comment type="cofactor">
    <cofactor evidence="15">
        <name>Zn(2+)</name>
        <dbReference type="ChEBI" id="CHEBI:29105"/>
    </cofactor>
    <text evidence="15">Binds 1 zinc ion per subunit.</text>
</comment>
<keyword evidence="6 15" id="KW-0479">Metal-binding</keyword>
<keyword evidence="12" id="KW-0129">CBS domain</keyword>
<protein>
    <recommendedName>
        <fullName evidence="17">Peptidase M50 domain-containing protein</fullName>
    </recommendedName>
</protein>
<feature type="transmembrane region" description="Helical" evidence="16">
    <location>
        <begin position="139"/>
        <end position="159"/>
    </location>
</feature>
<evidence type="ECO:0000259" key="17">
    <source>
        <dbReference type="Pfam" id="PF02163"/>
    </source>
</evidence>
<evidence type="ECO:0000256" key="5">
    <source>
        <dbReference type="ARBA" id="ARBA00022692"/>
    </source>
</evidence>
<feature type="transmembrane region" description="Helical" evidence="16">
    <location>
        <begin position="80"/>
        <end position="99"/>
    </location>
</feature>
<dbReference type="GO" id="GO:0005886">
    <property type="term" value="C:plasma membrane"/>
    <property type="evidence" value="ECO:0007669"/>
    <property type="project" value="UniProtKB-SubCell"/>
</dbReference>
<evidence type="ECO:0000256" key="4">
    <source>
        <dbReference type="ARBA" id="ARBA00022670"/>
    </source>
</evidence>
<evidence type="ECO:0000256" key="11">
    <source>
        <dbReference type="ARBA" id="ARBA00023049"/>
    </source>
</evidence>
<feature type="binding site" evidence="15">
    <location>
        <position position="69"/>
    </location>
    <ligand>
        <name>Zn(2+)</name>
        <dbReference type="ChEBI" id="CHEBI:29105"/>
        <note>catalytic</note>
    </ligand>
</feature>
<dbReference type="AlphaFoldDB" id="A0A7V2ATP2"/>
<proteinExistence type="inferred from homology"/>
<keyword evidence="9 15" id="KW-0862">Zinc</keyword>
<feature type="domain" description="Peptidase M50" evidence="17">
    <location>
        <begin position="58"/>
        <end position="135"/>
    </location>
</feature>
<keyword evidence="11" id="KW-0482">Metalloprotease</keyword>
<accession>A0A7V2ATP2</accession>
<evidence type="ECO:0000313" key="18">
    <source>
        <dbReference type="EMBL" id="HER43045.1"/>
    </source>
</evidence>
<keyword evidence="7" id="KW-0677">Repeat</keyword>
<evidence type="ECO:0000256" key="8">
    <source>
        <dbReference type="ARBA" id="ARBA00022801"/>
    </source>
</evidence>
<feature type="binding site" evidence="15">
    <location>
        <position position="165"/>
    </location>
    <ligand>
        <name>Zn(2+)</name>
        <dbReference type="ChEBI" id="CHEBI:29105"/>
        <note>catalytic</note>
    </ligand>
</feature>
<dbReference type="GO" id="GO:0046872">
    <property type="term" value="F:metal ion binding"/>
    <property type="evidence" value="ECO:0007669"/>
    <property type="project" value="UniProtKB-KW"/>
</dbReference>
<dbReference type="PIRSF" id="PIRSF006404">
    <property type="entry name" value="UCP006404_Pept_M50_CBS"/>
    <property type="match status" value="1"/>
</dbReference>
<evidence type="ECO:0000256" key="2">
    <source>
        <dbReference type="ARBA" id="ARBA00007931"/>
    </source>
</evidence>
<dbReference type="SUPFAM" id="SSF54631">
    <property type="entry name" value="CBS-domain pair"/>
    <property type="match status" value="1"/>
</dbReference>
<evidence type="ECO:0000256" key="13">
    <source>
        <dbReference type="ARBA" id="ARBA00023136"/>
    </source>
</evidence>
<evidence type="ECO:0000256" key="14">
    <source>
        <dbReference type="PIRSR" id="PIRSR006404-1"/>
    </source>
</evidence>
<evidence type="ECO:0000256" key="7">
    <source>
        <dbReference type="ARBA" id="ARBA00022737"/>
    </source>
</evidence>
<dbReference type="EMBL" id="DSEC01000081">
    <property type="protein sequence ID" value="HER43045.1"/>
    <property type="molecule type" value="Genomic_DNA"/>
</dbReference>
<evidence type="ECO:0000256" key="10">
    <source>
        <dbReference type="ARBA" id="ARBA00022989"/>
    </source>
</evidence>
<gene>
    <name evidence="18" type="ORF">ENO08_01125</name>
</gene>
<sequence>MFNRNLRLFTFQGIPVEINISWLILLALVTWSFATGFYPESYPGLFGAVGLWIISLLTAVMLFLSILIHEFSHSLVAARGGLPINKITLFMFGGVAQMGHEVEEPSLELRMAAAGPLMTLVLIGIFLGGSLLARGYPPLSILLGTTGAINIGIFIFNMVPGFPLDGGRILRAAIWKRTGDVRKATRIAAGTGKAFSYLLMAGGAFNFLVFGNRVSGIWMFLIGMFLRQAAQKSLQQVVRKKSLGEMTVGEIMRTDIPAWEIAEKSPARSPVHPEDPAWTLFVPLMQRGESMVLVTGMDGRLAGVVTRRDYSALLDVMAGFGARR</sequence>
<feature type="transmembrane region" description="Helical" evidence="16">
    <location>
        <begin position="45"/>
        <end position="68"/>
    </location>
</feature>
<evidence type="ECO:0000256" key="1">
    <source>
        <dbReference type="ARBA" id="ARBA00004651"/>
    </source>
</evidence>
<reference evidence="18" key="1">
    <citation type="journal article" date="2020" name="mSystems">
        <title>Genome- and Community-Level Interaction Insights into Carbon Utilization and Element Cycling Functions of Hydrothermarchaeota in Hydrothermal Sediment.</title>
        <authorList>
            <person name="Zhou Z."/>
            <person name="Liu Y."/>
            <person name="Xu W."/>
            <person name="Pan J."/>
            <person name="Luo Z.H."/>
            <person name="Li M."/>
        </authorList>
    </citation>
    <scope>NUCLEOTIDE SEQUENCE [LARGE SCALE GENOMIC DNA]</scope>
    <source>
        <strain evidence="18">SpSt-1233</strain>
    </source>
</reference>
<dbReference type="GO" id="GO:0006508">
    <property type="term" value="P:proteolysis"/>
    <property type="evidence" value="ECO:0007669"/>
    <property type="project" value="UniProtKB-KW"/>
</dbReference>
<evidence type="ECO:0000256" key="9">
    <source>
        <dbReference type="ARBA" id="ARBA00022833"/>
    </source>
</evidence>
<feature type="active site" evidence="14">
    <location>
        <position position="70"/>
    </location>
</feature>
<dbReference type="GO" id="GO:0008237">
    <property type="term" value="F:metallopeptidase activity"/>
    <property type="evidence" value="ECO:0007669"/>
    <property type="project" value="UniProtKB-KW"/>
</dbReference>
<dbReference type="PANTHER" id="PTHR39188:SF3">
    <property type="entry name" value="STAGE IV SPORULATION PROTEIN FB"/>
    <property type="match status" value="1"/>
</dbReference>
<keyword evidence="5 16" id="KW-0812">Transmembrane</keyword>
<dbReference type="Pfam" id="PF02163">
    <property type="entry name" value="Peptidase_M50"/>
    <property type="match status" value="2"/>
</dbReference>
<keyword evidence="3" id="KW-1003">Cell membrane</keyword>
<evidence type="ECO:0000256" key="6">
    <source>
        <dbReference type="ARBA" id="ARBA00022723"/>
    </source>
</evidence>
<feature type="binding site" evidence="15">
    <location>
        <position position="73"/>
    </location>
    <ligand>
        <name>Zn(2+)</name>
        <dbReference type="ChEBI" id="CHEBI:29105"/>
        <note>catalytic</note>
    </ligand>
</feature>
<feature type="transmembrane region" description="Helical" evidence="16">
    <location>
        <begin position="20"/>
        <end position="39"/>
    </location>
</feature>
<dbReference type="InterPro" id="IPR016483">
    <property type="entry name" value="UCP006404_Pept_M50_CBS"/>
</dbReference>
<dbReference type="CDD" id="cd06164">
    <property type="entry name" value="S2P-M50_SpoIVFB_CBS"/>
    <property type="match status" value="1"/>
</dbReference>
<name>A0A7V2ATP2_UNCEI</name>
<organism evidence="18">
    <name type="scientific">Eiseniibacteriota bacterium</name>
    <dbReference type="NCBI Taxonomy" id="2212470"/>
    <lineage>
        <taxon>Bacteria</taxon>
        <taxon>Candidatus Eiseniibacteriota</taxon>
    </lineage>
</organism>
<feature type="domain" description="Peptidase M50" evidence="17">
    <location>
        <begin position="142"/>
        <end position="196"/>
    </location>
</feature>
<comment type="similarity">
    <text evidence="2">Belongs to the peptidase M50B family.</text>
</comment>
<evidence type="ECO:0000256" key="12">
    <source>
        <dbReference type="ARBA" id="ARBA00023122"/>
    </source>
</evidence>